<feature type="domain" description="Transglycosylase SLT" evidence="2">
    <location>
        <begin position="11"/>
        <end position="191"/>
    </location>
</feature>
<dbReference type="EMBL" id="CAKLDM010000002">
    <property type="protein sequence ID" value="CAH0538602.1"/>
    <property type="molecule type" value="Genomic_DNA"/>
</dbReference>
<evidence type="ECO:0000256" key="1">
    <source>
        <dbReference type="SAM" id="SignalP"/>
    </source>
</evidence>
<dbReference type="InterPro" id="IPR023346">
    <property type="entry name" value="Lysozyme-like_dom_sf"/>
</dbReference>
<organism evidence="3 4">
    <name type="scientific">Vibrio marisflavi CECT 7928</name>
    <dbReference type="NCBI Taxonomy" id="634439"/>
    <lineage>
        <taxon>Bacteria</taxon>
        <taxon>Pseudomonadati</taxon>
        <taxon>Pseudomonadota</taxon>
        <taxon>Gammaproteobacteria</taxon>
        <taxon>Vibrionales</taxon>
        <taxon>Vibrionaceae</taxon>
        <taxon>Vibrio</taxon>
    </lineage>
</organism>
<dbReference type="Proteomes" id="UP000838748">
    <property type="component" value="Unassembled WGS sequence"/>
</dbReference>
<evidence type="ECO:0000313" key="3">
    <source>
        <dbReference type="EMBL" id="CAH0538602.1"/>
    </source>
</evidence>
<dbReference type="PROSITE" id="PS51257">
    <property type="entry name" value="PROKAR_LIPOPROTEIN"/>
    <property type="match status" value="1"/>
</dbReference>
<evidence type="ECO:0000313" key="4">
    <source>
        <dbReference type="Proteomes" id="UP000838748"/>
    </source>
</evidence>
<dbReference type="InterPro" id="IPR045795">
    <property type="entry name" value="SLT_4"/>
</dbReference>
<proteinExistence type="predicted"/>
<evidence type="ECO:0000259" key="2">
    <source>
        <dbReference type="Pfam" id="PF19489"/>
    </source>
</evidence>
<keyword evidence="1" id="KW-0732">Signal</keyword>
<comment type="caution">
    <text evidence="3">The sequence shown here is derived from an EMBL/GenBank/DDBJ whole genome shotgun (WGS) entry which is preliminary data.</text>
</comment>
<feature type="signal peptide" evidence="1">
    <location>
        <begin position="1"/>
        <end position="24"/>
    </location>
</feature>
<keyword evidence="4" id="KW-1185">Reference proteome</keyword>
<accession>A0ABM9A3G5</accession>
<dbReference type="SUPFAM" id="SSF53955">
    <property type="entry name" value="Lysozyme-like"/>
    <property type="match status" value="1"/>
</dbReference>
<feature type="chain" id="PRO_5046020251" description="Transglycosylase SLT domain-containing protein" evidence="1">
    <location>
        <begin position="25"/>
        <end position="204"/>
    </location>
</feature>
<sequence length="204" mass="23977">MMTKWFRRAALLGCAALVAGCATPTPTDQGNICAIFEQEPGWYEDAVQMQKEWGTPINVAMAIIEEESHFHYDAQPPEQYFLGLIPTGRASSAYGYSQAQDPVWDEYVRATGDSGSRTDFRDSIMFVGWYTHETRRILGISLWDPYRQYLAYHEGRSGYEHKTYLHQPWLMRVARKVERNAKTYDWQLRRCRKRLEEEEHSWFF</sequence>
<dbReference type="Gene3D" id="1.10.530.10">
    <property type="match status" value="1"/>
</dbReference>
<gene>
    <name evidence="3" type="ORF">VMF7928_01533</name>
</gene>
<reference evidence="3" key="1">
    <citation type="submission" date="2021-11" db="EMBL/GenBank/DDBJ databases">
        <authorList>
            <person name="Rodrigo-Torres L."/>
            <person name="Arahal R. D."/>
            <person name="Lucena T."/>
        </authorList>
    </citation>
    <scope>NUCLEOTIDE SEQUENCE</scope>
    <source>
        <strain evidence="3">CECT 7928</strain>
    </source>
</reference>
<dbReference type="Pfam" id="PF19489">
    <property type="entry name" value="SLT_4"/>
    <property type="match status" value="1"/>
</dbReference>
<name>A0ABM9A3G5_9VIBR</name>
<protein>
    <recommendedName>
        <fullName evidence="2">Transglycosylase SLT domain-containing protein</fullName>
    </recommendedName>
</protein>